<comment type="similarity">
    <text evidence="1">Belongs to the AB hydrolase superfamily.</text>
</comment>
<proteinExistence type="inferred from homology"/>
<gene>
    <name evidence="3" type="ORF">KYK27_17025</name>
</gene>
<evidence type="ECO:0000313" key="4">
    <source>
        <dbReference type="Proteomes" id="UP000774935"/>
    </source>
</evidence>
<keyword evidence="3" id="KW-0378">Hydrolase</keyword>
<evidence type="ECO:0000256" key="1">
    <source>
        <dbReference type="ARBA" id="ARBA00008645"/>
    </source>
</evidence>
<dbReference type="SUPFAM" id="SSF53474">
    <property type="entry name" value="alpha/beta-Hydrolases"/>
    <property type="match status" value="1"/>
</dbReference>
<dbReference type="PANTHER" id="PTHR43039">
    <property type="entry name" value="ESTERASE-RELATED"/>
    <property type="match status" value="1"/>
</dbReference>
<name>A0ABS6XFJ9_9BACT</name>
<sequence>MDVIKRNNVKLFGHGEETIMFGHGFGCDQTMWRFVTPAFQQHYKVLLFDHVGAGNSDTTAYNKTKYGTLNGYASDIVEICQTLELDDIIFVGHSVSAMMGVLSAIEEPQLFEKMILIGPSPCYINDGDYVGGFDRADVLTMLAFMEHDYFTWADTFAPLIMGNPETPSLGEELVRSFCNTDSDIAKQFAKVTFLSDNRTDLPKLRAEALIMQCAEDVIAPDEVGAYVHKYIKDSTLVRLKATGHCPNLSAPLEIIEVMEDYLNVQL</sequence>
<organism evidence="3 4">
    <name type="scientific">Pontibacter populi</name>
    <dbReference type="NCBI Taxonomy" id="890055"/>
    <lineage>
        <taxon>Bacteria</taxon>
        <taxon>Pseudomonadati</taxon>
        <taxon>Bacteroidota</taxon>
        <taxon>Cytophagia</taxon>
        <taxon>Cytophagales</taxon>
        <taxon>Hymenobacteraceae</taxon>
        <taxon>Pontibacter</taxon>
    </lineage>
</organism>
<feature type="domain" description="AB hydrolase-1" evidence="2">
    <location>
        <begin position="21"/>
        <end position="256"/>
    </location>
</feature>
<reference evidence="3 4" key="1">
    <citation type="submission" date="2021-07" db="EMBL/GenBank/DDBJ databases">
        <authorList>
            <person name="Kim M.K."/>
        </authorList>
    </citation>
    <scope>NUCLEOTIDE SEQUENCE [LARGE SCALE GENOMIC DNA]</scope>
    <source>
        <strain evidence="3 4">HLY7-15</strain>
    </source>
</reference>
<dbReference type="Proteomes" id="UP000774935">
    <property type="component" value="Unassembled WGS sequence"/>
</dbReference>
<evidence type="ECO:0000313" key="3">
    <source>
        <dbReference type="EMBL" id="MBW3366766.1"/>
    </source>
</evidence>
<dbReference type="EMBL" id="JAHWXQ010000006">
    <property type="protein sequence ID" value="MBW3366766.1"/>
    <property type="molecule type" value="Genomic_DNA"/>
</dbReference>
<dbReference type="InterPro" id="IPR000073">
    <property type="entry name" value="AB_hydrolase_1"/>
</dbReference>
<accession>A0ABS6XFJ9</accession>
<dbReference type="InterPro" id="IPR029058">
    <property type="entry name" value="AB_hydrolase_fold"/>
</dbReference>
<comment type="caution">
    <text evidence="3">The sequence shown here is derived from an EMBL/GenBank/DDBJ whole genome shotgun (WGS) entry which is preliminary data.</text>
</comment>
<dbReference type="Gene3D" id="3.40.50.1820">
    <property type="entry name" value="alpha/beta hydrolase"/>
    <property type="match status" value="1"/>
</dbReference>
<protein>
    <submittedName>
        <fullName evidence="3">Alpha/beta hydrolase</fullName>
    </submittedName>
</protein>
<keyword evidence="4" id="KW-1185">Reference proteome</keyword>
<dbReference type="GO" id="GO:0016787">
    <property type="term" value="F:hydrolase activity"/>
    <property type="evidence" value="ECO:0007669"/>
    <property type="project" value="UniProtKB-KW"/>
</dbReference>
<evidence type="ECO:0000259" key="2">
    <source>
        <dbReference type="Pfam" id="PF12697"/>
    </source>
</evidence>
<dbReference type="Pfam" id="PF12697">
    <property type="entry name" value="Abhydrolase_6"/>
    <property type="match status" value="1"/>
</dbReference>